<protein>
    <submittedName>
        <fullName evidence="1">Uncharacterized protein</fullName>
    </submittedName>
</protein>
<organism evidence="1 2">
    <name type="scientific">Jimgerdemannia flammicorona</name>
    <dbReference type="NCBI Taxonomy" id="994334"/>
    <lineage>
        <taxon>Eukaryota</taxon>
        <taxon>Fungi</taxon>
        <taxon>Fungi incertae sedis</taxon>
        <taxon>Mucoromycota</taxon>
        <taxon>Mucoromycotina</taxon>
        <taxon>Endogonomycetes</taxon>
        <taxon>Endogonales</taxon>
        <taxon>Endogonaceae</taxon>
        <taxon>Jimgerdemannia</taxon>
    </lineage>
</organism>
<gene>
    <name evidence="1" type="ORF">BC936DRAFT_146326</name>
</gene>
<evidence type="ECO:0000313" key="2">
    <source>
        <dbReference type="Proteomes" id="UP000268093"/>
    </source>
</evidence>
<name>A0A433D7W7_9FUNG</name>
<dbReference type="Proteomes" id="UP000268093">
    <property type="component" value="Unassembled WGS sequence"/>
</dbReference>
<comment type="caution">
    <text evidence="1">The sequence shown here is derived from an EMBL/GenBank/DDBJ whole genome shotgun (WGS) entry which is preliminary data.</text>
</comment>
<accession>A0A433D7W7</accession>
<dbReference type="AlphaFoldDB" id="A0A433D7W7"/>
<dbReference type="EMBL" id="RBNI01005162">
    <property type="protein sequence ID" value="RUP46960.1"/>
    <property type="molecule type" value="Genomic_DNA"/>
</dbReference>
<reference evidence="1 2" key="1">
    <citation type="journal article" date="2018" name="New Phytol.">
        <title>Phylogenomics of Endogonaceae and evolution of mycorrhizas within Mucoromycota.</title>
        <authorList>
            <person name="Chang Y."/>
            <person name="Desiro A."/>
            <person name="Na H."/>
            <person name="Sandor L."/>
            <person name="Lipzen A."/>
            <person name="Clum A."/>
            <person name="Barry K."/>
            <person name="Grigoriev I.V."/>
            <person name="Martin F.M."/>
            <person name="Stajich J.E."/>
            <person name="Smith M.E."/>
            <person name="Bonito G."/>
            <person name="Spatafora J.W."/>
        </authorList>
    </citation>
    <scope>NUCLEOTIDE SEQUENCE [LARGE SCALE GENOMIC DNA]</scope>
    <source>
        <strain evidence="1 2">GMNB39</strain>
    </source>
</reference>
<keyword evidence="2" id="KW-1185">Reference proteome</keyword>
<proteinExistence type="predicted"/>
<evidence type="ECO:0000313" key="1">
    <source>
        <dbReference type="EMBL" id="RUP46960.1"/>
    </source>
</evidence>
<sequence>MAVSDVNCVLVTNFQVRVLIRHGIKLNSLPSNSSRTLARSLAFLFVFCAPTGVERLTLIPVAPNGKRPPRFSVCYPKMKLWRRPWKFYGCAHSYCMPKLNARI</sequence>